<feature type="chain" id="PRO_5020441588" description="Pectinesterase inhibitor domain-containing protein" evidence="1">
    <location>
        <begin position="28"/>
        <end position="173"/>
    </location>
</feature>
<protein>
    <recommendedName>
        <fullName evidence="2">Pectinesterase inhibitor domain-containing protein</fullName>
    </recommendedName>
</protein>
<dbReference type="PANTHER" id="PTHR31890:SF11">
    <property type="entry name" value="PECTINESTERASE INHIBITOR DOMAIN-CONTAINING PROTEIN"/>
    <property type="match status" value="1"/>
</dbReference>
<dbReference type="EMBL" id="RCHU01000132">
    <property type="protein sequence ID" value="TKS13761.1"/>
    <property type="molecule type" value="Genomic_DNA"/>
</dbReference>
<gene>
    <name evidence="3" type="ORF">D5086_0000049930</name>
</gene>
<dbReference type="SUPFAM" id="SSF101148">
    <property type="entry name" value="Plant invertase/pectin methylesterase inhibitor"/>
    <property type="match status" value="1"/>
</dbReference>
<comment type="caution">
    <text evidence="3">The sequence shown here is derived from an EMBL/GenBank/DDBJ whole genome shotgun (WGS) entry which is preliminary data.</text>
</comment>
<dbReference type="Pfam" id="PF04043">
    <property type="entry name" value="PMEI"/>
    <property type="match status" value="1"/>
</dbReference>
<dbReference type="CDD" id="cd14859">
    <property type="entry name" value="PMEI_like"/>
    <property type="match status" value="1"/>
</dbReference>
<evidence type="ECO:0000256" key="1">
    <source>
        <dbReference type="SAM" id="SignalP"/>
    </source>
</evidence>
<sequence>MGSRNLTLIFAAIVLFLFLNFPSRTQATVGALVSKVCMQSDNYKSCVQILTSRPQTLAAHSLKAMANNGLKMAKKDAIATSNFFTGLANTNPASKPALALCATYFKEAVTFLNLKGLEEGSASLDVHYALDQAGYCETALSTGHVHIASATNRIQKWKSVFSAAYAAVITVEN</sequence>
<dbReference type="AlphaFoldDB" id="A0A4U5QT52"/>
<accession>A0A4U5QT52</accession>
<keyword evidence="1" id="KW-0732">Signal</keyword>
<evidence type="ECO:0000313" key="3">
    <source>
        <dbReference type="EMBL" id="TKS13761.1"/>
    </source>
</evidence>
<reference evidence="3" key="1">
    <citation type="submission" date="2018-10" db="EMBL/GenBank/DDBJ databases">
        <title>Population genomic analysis revealed the cold adaptation of white poplar.</title>
        <authorList>
            <person name="Liu Y.-J."/>
        </authorList>
    </citation>
    <scope>NUCLEOTIDE SEQUENCE [LARGE SCALE GENOMIC DNA]</scope>
    <source>
        <strain evidence="3">PAL-ZL1</strain>
    </source>
</reference>
<evidence type="ECO:0000259" key="2">
    <source>
        <dbReference type="SMART" id="SM00856"/>
    </source>
</evidence>
<dbReference type="NCBIfam" id="TIGR01614">
    <property type="entry name" value="PME_inhib"/>
    <property type="match status" value="1"/>
</dbReference>
<name>A0A4U5QT52_POPAL</name>
<dbReference type="PANTHER" id="PTHR31890">
    <property type="entry name" value="PLANT INVERTASE/PECTIN METHYLESTERASE INHIBITOR SUPERFAMILY PROTEIN"/>
    <property type="match status" value="1"/>
</dbReference>
<dbReference type="Gene3D" id="1.20.140.40">
    <property type="entry name" value="Invertase/pectin methylesterase inhibitor family protein"/>
    <property type="match status" value="1"/>
</dbReference>
<dbReference type="InterPro" id="IPR006501">
    <property type="entry name" value="Pectinesterase_inhib_dom"/>
</dbReference>
<dbReference type="SMART" id="SM00856">
    <property type="entry name" value="PMEI"/>
    <property type="match status" value="1"/>
</dbReference>
<proteinExistence type="predicted"/>
<feature type="signal peptide" evidence="1">
    <location>
        <begin position="1"/>
        <end position="27"/>
    </location>
</feature>
<feature type="domain" description="Pectinesterase inhibitor" evidence="2">
    <location>
        <begin position="28"/>
        <end position="167"/>
    </location>
</feature>
<dbReference type="GO" id="GO:0004857">
    <property type="term" value="F:enzyme inhibitor activity"/>
    <property type="evidence" value="ECO:0007669"/>
    <property type="project" value="InterPro"/>
</dbReference>
<organism evidence="3">
    <name type="scientific">Populus alba</name>
    <name type="common">White poplar</name>
    <dbReference type="NCBI Taxonomy" id="43335"/>
    <lineage>
        <taxon>Eukaryota</taxon>
        <taxon>Viridiplantae</taxon>
        <taxon>Streptophyta</taxon>
        <taxon>Embryophyta</taxon>
        <taxon>Tracheophyta</taxon>
        <taxon>Spermatophyta</taxon>
        <taxon>Magnoliopsida</taxon>
        <taxon>eudicotyledons</taxon>
        <taxon>Gunneridae</taxon>
        <taxon>Pentapetalae</taxon>
        <taxon>rosids</taxon>
        <taxon>fabids</taxon>
        <taxon>Malpighiales</taxon>
        <taxon>Salicaceae</taxon>
        <taxon>Saliceae</taxon>
        <taxon>Populus</taxon>
    </lineage>
</organism>
<dbReference type="InterPro" id="IPR035513">
    <property type="entry name" value="Invertase/methylesterase_inhib"/>
</dbReference>